<keyword evidence="2" id="KW-0812">Transmembrane</keyword>
<reference evidence="4" key="2">
    <citation type="submission" date="2020-04" db="EMBL/GenBank/DDBJ databases">
        <authorList>
            <consortium name="NCBI Genome Project"/>
        </authorList>
    </citation>
    <scope>NUCLEOTIDE SEQUENCE</scope>
    <source>
        <strain evidence="4">CBS 342.82</strain>
    </source>
</reference>
<sequence>MHSSIPHFTTSCLHRILAHFRTETMDKSTEELPNSPHQAILPKGSDNDPGGDTTSDSTTSFKEFYQLVVIVAFTYKLVSSAWRGHFYPTILWAILDIAMYLWMAISEWKPRVMAHHPLAIPGSSV</sequence>
<evidence type="ECO:0000313" key="3">
    <source>
        <dbReference type="Proteomes" id="UP000504637"/>
    </source>
</evidence>
<evidence type="ECO:0000256" key="1">
    <source>
        <dbReference type="SAM" id="MobiDB-lite"/>
    </source>
</evidence>
<protein>
    <submittedName>
        <fullName evidence="4">Uncharacterized protein</fullName>
    </submittedName>
</protein>
<feature type="transmembrane region" description="Helical" evidence="2">
    <location>
        <begin position="86"/>
        <end position="105"/>
    </location>
</feature>
<dbReference type="RefSeq" id="XP_033454862.1">
    <property type="nucleotide sequence ID" value="XM_033599127.1"/>
</dbReference>
<dbReference type="AlphaFoldDB" id="A0A6J3LPF0"/>
<keyword evidence="2" id="KW-0472">Membrane</keyword>
<evidence type="ECO:0000256" key="2">
    <source>
        <dbReference type="SAM" id="Phobius"/>
    </source>
</evidence>
<evidence type="ECO:0000313" key="4">
    <source>
        <dbReference type="RefSeq" id="XP_033454862.1"/>
    </source>
</evidence>
<dbReference type="Proteomes" id="UP000504637">
    <property type="component" value="Unplaced"/>
</dbReference>
<keyword evidence="3" id="KW-1185">Reference proteome</keyword>
<proteinExistence type="predicted"/>
<name>A0A6J3LPF0_9PEZI</name>
<gene>
    <name evidence="4" type="ORF">K489DRAFT_140520</name>
</gene>
<accession>A0A6J3LPF0</accession>
<dbReference type="GeneID" id="54356926"/>
<organism evidence="4">
    <name type="scientific">Dissoconium aciculare CBS 342.82</name>
    <dbReference type="NCBI Taxonomy" id="1314786"/>
    <lineage>
        <taxon>Eukaryota</taxon>
        <taxon>Fungi</taxon>
        <taxon>Dikarya</taxon>
        <taxon>Ascomycota</taxon>
        <taxon>Pezizomycotina</taxon>
        <taxon>Dothideomycetes</taxon>
        <taxon>Dothideomycetidae</taxon>
        <taxon>Mycosphaerellales</taxon>
        <taxon>Dissoconiaceae</taxon>
        <taxon>Dissoconium</taxon>
    </lineage>
</organism>
<feature type="region of interest" description="Disordered" evidence="1">
    <location>
        <begin position="27"/>
        <end position="57"/>
    </location>
</feature>
<feature type="compositionally biased region" description="Low complexity" evidence="1">
    <location>
        <begin position="47"/>
        <end position="57"/>
    </location>
</feature>
<reference evidence="4" key="3">
    <citation type="submission" date="2025-08" db="UniProtKB">
        <authorList>
            <consortium name="RefSeq"/>
        </authorList>
    </citation>
    <scope>IDENTIFICATION</scope>
    <source>
        <strain evidence="4">CBS 342.82</strain>
    </source>
</reference>
<keyword evidence="2" id="KW-1133">Transmembrane helix</keyword>
<reference evidence="4" key="1">
    <citation type="submission" date="2020-01" db="EMBL/GenBank/DDBJ databases">
        <authorList>
            <consortium name="DOE Joint Genome Institute"/>
            <person name="Haridas S."/>
            <person name="Albert R."/>
            <person name="Binder M."/>
            <person name="Bloem J."/>
            <person name="Labutti K."/>
            <person name="Salamov A."/>
            <person name="Andreopoulos B."/>
            <person name="Baker S.E."/>
            <person name="Barry K."/>
            <person name="Bills G."/>
            <person name="Bluhm B.H."/>
            <person name="Cannon C."/>
            <person name="Castanera R."/>
            <person name="Culley D.E."/>
            <person name="Daum C."/>
            <person name="Ezra D."/>
            <person name="Gonzalez J.B."/>
            <person name="Henrissat B."/>
            <person name="Kuo A."/>
            <person name="Liang C."/>
            <person name="Lipzen A."/>
            <person name="Lutzoni F."/>
            <person name="Magnuson J."/>
            <person name="Mondo S."/>
            <person name="Nolan M."/>
            <person name="Ohm R."/>
            <person name="Pangilinan J."/>
            <person name="Park H.-J."/>
            <person name="Ramirez L."/>
            <person name="Alfaro M."/>
            <person name="Sun H."/>
            <person name="Tritt A."/>
            <person name="Yoshinaga Y."/>
            <person name="Zwiers L.-H."/>
            <person name="Turgeon B.G."/>
            <person name="Goodwin S.B."/>
            <person name="Spatafora J.W."/>
            <person name="Crous P.W."/>
            <person name="Grigoriev I.V."/>
        </authorList>
    </citation>
    <scope>NUCLEOTIDE SEQUENCE</scope>
    <source>
        <strain evidence="4">CBS 342.82</strain>
    </source>
</reference>